<evidence type="ECO:0000313" key="2">
    <source>
        <dbReference type="EMBL" id="MBB4133514.1"/>
    </source>
</evidence>
<gene>
    <name evidence="2" type="ORF">BKA16_000066</name>
</gene>
<dbReference type="SUPFAM" id="SSF52096">
    <property type="entry name" value="ClpP/crotonase"/>
    <property type="match status" value="1"/>
</dbReference>
<dbReference type="CDD" id="cd06558">
    <property type="entry name" value="crotonase-like"/>
    <property type="match status" value="1"/>
</dbReference>
<evidence type="ECO:0000256" key="1">
    <source>
        <dbReference type="ARBA" id="ARBA00005254"/>
    </source>
</evidence>
<dbReference type="PANTHER" id="PTHR43684:SF4">
    <property type="entry name" value="ENOYL-COA HYDRATASE_ISOMERASE FAMILY PROTEIN (AFU_ORTHOLOGUE AFUA_1G01890)"/>
    <property type="match status" value="1"/>
</dbReference>
<protein>
    <submittedName>
        <fullName evidence="2">Enoyl-CoA hydratase/carnithine racemase</fullName>
    </submittedName>
</protein>
<name>A0A840ET28_9ACTN</name>
<proteinExistence type="inferred from homology"/>
<sequence length="287" mass="30581">MTEAVGTSATRIHEGDTLWIERRGAVAIIWLNRPDKLNAMTFAMRDEIVAAFDVTDADEAVRAVILTGTGRAFCAGADLAEGGEAFAPEDGFDGVPPDGGGLVALRMYASEKPIIAAVNGPSAGVGVTMTLPADVRIASATAKFGFVFARRGLVPEACSNWFLPRVVGIAQALRWTLAGAMVTAADAHRAGLVSEIVDADASVVDRAVEIAAEFTEGTSPVAVALTRQLMWRMLGADGPQESHRLESDILFDRGVSADIREGVTAFLEKRPPEFVDSVNDYRGRFDW</sequence>
<dbReference type="RefSeq" id="WP_183368696.1">
    <property type="nucleotide sequence ID" value="NZ_BAABHL010000111.1"/>
</dbReference>
<dbReference type="Pfam" id="PF00378">
    <property type="entry name" value="ECH_1"/>
    <property type="match status" value="1"/>
</dbReference>
<accession>A0A840ET28</accession>
<dbReference type="EMBL" id="JACIFP010000001">
    <property type="protein sequence ID" value="MBB4133514.1"/>
    <property type="molecule type" value="Genomic_DNA"/>
</dbReference>
<comment type="similarity">
    <text evidence="1">Belongs to the enoyl-CoA hydratase/isomerase family.</text>
</comment>
<dbReference type="GO" id="GO:0003824">
    <property type="term" value="F:catalytic activity"/>
    <property type="evidence" value="ECO:0007669"/>
    <property type="project" value="UniProtKB-ARBA"/>
</dbReference>
<dbReference type="Gene3D" id="3.90.226.10">
    <property type="entry name" value="2-enoyl-CoA Hydratase, Chain A, domain 1"/>
    <property type="match status" value="1"/>
</dbReference>
<dbReference type="Proteomes" id="UP000551501">
    <property type="component" value="Unassembled WGS sequence"/>
</dbReference>
<evidence type="ECO:0000313" key="3">
    <source>
        <dbReference type="Proteomes" id="UP000551501"/>
    </source>
</evidence>
<keyword evidence="3" id="KW-1185">Reference proteome</keyword>
<dbReference type="InterPro" id="IPR051053">
    <property type="entry name" value="ECH/Chromodomain_protein"/>
</dbReference>
<dbReference type="InterPro" id="IPR029045">
    <property type="entry name" value="ClpP/crotonase-like_dom_sf"/>
</dbReference>
<dbReference type="NCBIfam" id="NF006109">
    <property type="entry name" value="PRK08260.1"/>
    <property type="match status" value="1"/>
</dbReference>
<organism evidence="2 3">
    <name type="scientific">Gordonia humi</name>
    <dbReference type="NCBI Taxonomy" id="686429"/>
    <lineage>
        <taxon>Bacteria</taxon>
        <taxon>Bacillati</taxon>
        <taxon>Actinomycetota</taxon>
        <taxon>Actinomycetes</taxon>
        <taxon>Mycobacteriales</taxon>
        <taxon>Gordoniaceae</taxon>
        <taxon>Gordonia</taxon>
    </lineage>
</organism>
<reference evidence="2 3" key="1">
    <citation type="submission" date="2020-08" db="EMBL/GenBank/DDBJ databases">
        <title>Sequencing the genomes of 1000 actinobacteria strains.</title>
        <authorList>
            <person name="Klenk H.-P."/>
        </authorList>
    </citation>
    <scope>NUCLEOTIDE SEQUENCE [LARGE SCALE GENOMIC DNA]</scope>
    <source>
        <strain evidence="2 3">DSM 45298</strain>
    </source>
</reference>
<dbReference type="InterPro" id="IPR014748">
    <property type="entry name" value="Enoyl-CoA_hydra_C"/>
</dbReference>
<dbReference type="InterPro" id="IPR001753">
    <property type="entry name" value="Enoyl-CoA_hydra/iso"/>
</dbReference>
<dbReference type="PANTHER" id="PTHR43684">
    <property type="match status" value="1"/>
</dbReference>
<dbReference type="Gene3D" id="1.10.12.10">
    <property type="entry name" value="Lyase 2-enoyl-coa Hydratase, Chain A, domain 2"/>
    <property type="match status" value="1"/>
</dbReference>
<comment type="caution">
    <text evidence="2">The sequence shown here is derived from an EMBL/GenBank/DDBJ whole genome shotgun (WGS) entry which is preliminary data.</text>
</comment>
<dbReference type="AlphaFoldDB" id="A0A840ET28"/>